<evidence type="ECO:0000313" key="2">
    <source>
        <dbReference type="EMBL" id="MCB6182001.1"/>
    </source>
</evidence>
<dbReference type="PANTHER" id="PTHR33495">
    <property type="entry name" value="ANTI-SIGMA FACTOR ANTAGONIST TM_1081-RELATED-RELATED"/>
    <property type="match status" value="1"/>
</dbReference>
<dbReference type="RefSeq" id="WP_227177350.1">
    <property type="nucleotide sequence ID" value="NZ_JAJBZT010000001.1"/>
</dbReference>
<name>A0ABS8D1D0_9NEIS</name>
<gene>
    <name evidence="2" type="ORF">LIN78_00330</name>
</gene>
<dbReference type="EMBL" id="JAJBZT010000001">
    <property type="protein sequence ID" value="MCB6182001.1"/>
    <property type="molecule type" value="Genomic_DNA"/>
</dbReference>
<evidence type="ECO:0000313" key="3">
    <source>
        <dbReference type="Proteomes" id="UP001165395"/>
    </source>
</evidence>
<dbReference type="PROSITE" id="PS50801">
    <property type="entry name" value="STAS"/>
    <property type="match status" value="1"/>
</dbReference>
<reference evidence="2" key="1">
    <citation type="submission" date="2021-10" db="EMBL/GenBank/DDBJ databases">
        <title>The complete genome sequence of Leeia sp. TBRC 13508.</title>
        <authorList>
            <person name="Charoenyingcharoen P."/>
            <person name="Yukphan P."/>
        </authorList>
    </citation>
    <scope>NUCLEOTIDE SEQUENCE</scope>
    <source>
        <strain evidence="2">TBRC 13508</strain>
    </source>
</reference>
<organism evidence="2 3">
    <name type="scientific">Leeia speluncae</name>
    <dbReference type="NCBI Taxonomy" id="2884804"/>
    <lineage>
        <taxon>Bacteria</taxon>
        <taxon>Pseudomonadati</taxon>
        <taxon>Pseudomonadota</taxon>
        <taxon>Betaproteobacteria</taxon>
        <taxon>Neisseriales</taxon>
        <taxon>Leeiaceae</taxon>
        <taxon>Leeia</taxon>
    </lineage>
</organism>
<dbReference type="SUPFAM" id="SSF52091">
    <property type="entry name" value="SpoIIaa-like"/>
    <property type="match status" value="1"/>
</dbReference>
<evidence type="ECO:0000259" key="1">
    <source>
        <dbReference type="PROSITE" id="PS50801"/>
    </source>
</evidence>
<dbReference type="InterPro" id="IPR036513">
    <property type="entry name" value="STAS_dom_sf"/>
</dbReference>
<accession>A0ABS8D1D0</accession>
<dbReference type="PANTHER" id="PTHR33495:SF15">
    <property type="entry name" value="STAS DOMAIN-CONTAINING PROTEIN"/>
    <property type="match status" value="1"/>
</dbReference>
<dbReference type="InterPro" id="IPR058548">
    <property type="entry name" value="MlaB-like_STAS"/>
</dbReference>
<dbReference type="CDD" id="cd07043">
    <property type="entry name" value="STAS_anti-anti-sigma_factors"/>
    <property type="match status" value="1"/>
</dbReference>
<dbReference type="InterPro" id="IPR002645">
    <property type="entry name" value="STAS_dom"/>
</dbReference>
<protein>
    <submittedName>
        <fullName evidence="2">STAS domain-containing protein</fullName>
    </submittedName>
</protein>
<sequence length="101" mass="11440">MHIDVNKNNDVAIVGLSGRFDFSAHRDFRNAYQPALDDASVKELDIDFSRVEYVDSSALGMLLLLKEKAAPMNKKVVLVNCSGFVLEVFQVVNFQQLFEMR</sequence>
<keyword evidence="3" id="KW-1185">Reference proteome</keyword>
<dbReference type="Pfam" id="PF13466">
    <property type="entry name" value="STAS_2"/>
    <property type="match status" value="1"/>
</dbReference>
<dbReference type="Proteomes" id="UP001165395">
    <property type="component" value="Unassembled WGS sequence"/>
</dbReference>
<feature type="domain" description="STAS" evidence="1">
    <location>
        <begin position="1"/>
        <end position="101"/>
    </location>
</feature>
<proteinExistence type="predicted"/>
<comment type="caution">
    <text evidence="2">The sequence shown here is derived from an EMBL/GenBank/DDBJ whole genome shotgun (WGS) entry which is preliminary data.</text>
</comment>
<dbReference type="Gene3D" id="3.30.750.24">
    <property type="entry name" value="STAS domain"/>
    <property type="match status" value="1"/>
</dbReference>